<dbReference type="SMART" id="SM00304">
    <property type="entry name" value="HAMP"/>
    <property type="match status" value="1"/>
</dbReference>
<dbReference type="InterPro" id="IPR033480">
    <property type="entry name" value="sCache_2"/>
</dbReference>
<evidence type="ECO:0000256" key="1">
    <source>
        <dbReference type="ARBA" id="ARBA00004651"/>
    </source>
</evidence>
<feature type="domain" description="Methyl-accepting transducer" evidence="10">
    <location>
        <begin position="307"/>
        <end position="529"/>
    </location>
</feature>
<name>A0ABS1D571_9PROT</name>
<protein>
    <recommendedName>
        <fullName evidence="14">Methyl-accepting chemotaxis sensory transducer with Cache sensor</fullName>
    </recommendedName>
</protein>
<evidence type="ECO:0000256" key="5">
    <source>
        <dbReference type="ARBA" id="ARBA00023136"/>
    </source>
</evidence>
<evidence type="ECO:0000256" key="4">
    <source>
        <dbReference type="ARBA" id="ARBA00022989"/>
    </source>
</evidence>
<evidence type="ECO:0000256" key="3">
    <source>
        <dbReference type="ARBA" id="ARBA00022692"/>
    </source>
</evidence>
<dbReference type="PANTHER" id="PTHR32089:SF112">
    <property type="entry name" value="LYSOZYME-LIKE PROTEIN-RELATED"/>
    <property type="match status" value="1"/>
</dbReference>
<reference evidence="12 13" key="1">
    <citation type="journal article" date="2020" name="Microorganisms">
        <title>Osmotic Adaptation and Compatible Solute Biosynthesis of Phototrophic Bacteria as Revealed from Genome Analyses.</title>
        <authorList>
            <person name="Imhoff J.F."/>
            <person name="Rahn T."/>
            <person name="Kunzel S."/>
            <person name="Keller A."/>
            <person name="Neulinger S.C."/>
        </authorList>
    </citation>
    <scope>NUCLEOTIDE SEQUENCE [LARGE SCALE GENOMIC DNA]</scope>
    <source>
        <strain evidence="12 13">DSM 15382</strain>
    </source>
</reference>
<dbReference type="InterPro" id="IPR004090">
    <property type="entry name" value="Chemotax_Me-accpt_rcpt"/>
</dbReference>
<dbReference type="Gene3D" id="1.10.287.950">
    <property type="entry name" value="Methyl-accepting chemotaxis protein"/>
    <property type="match status" value="1"/>
</dbReference>
<dbReference type="InterPro" id="IPR009875">
    <property type="entry name" value="PilZ_domain"/>
</dbReference>
<dbReference type="SUPFAM" id="SSF141371">
    <property type="entry name" value="PilZ domain-like"/>
    <property type="match status" value="1"/>
</dbReference>
<evidence type="ECO:0000256" key="7">
    <source>
        <dbReference type="ARBA" id="ARBA00029447"/>
    </source>
</evidence>
<dbReference type="Pfam" id="PF07238">
    <property type="entry name" value="PilZ"/>
    <property type="match status" value="1"/>
</dbReference>
<dbReference type="Proteomes" id="UP000697995">
    <property type="component" value="Unassembled WGS sequence"/>
</dbReference>
<dbReference type="PRINTS" id="PR00260">
    <property type="entry name" value="CHEMTRNSDUCR"/>
</dbReference>
<dbReference type="CDD" id="cd06225">
    <property type="entry name" value="HAMP"/>
    <property type="match status" value="1"/>
</dbReference>
<dbReference type="PROSITE" id="PS50885">
    <property type="entry name" value="HAMP"/>
    <property type="match status" value="1"/>
</dbReference>
<keyword evidence="13" id="KW-1185">Reference proteome</keyword>
<dbReference type="Gene3D" id="6.10.340.10">
    <property type="match status" value="1"/>
</dbReference>
<accession>A0ABS1D571</accession>
<keyword evidence="5 9" id="KW-0472">Membrane</keyword>
<dbReference type="SMART" id="SM01049">
    <property type="entry name" value="Cache_2"/>
    <property type="match status" value="1"/>
</dbReference>
<evidence type="ECO:0008006" key="14">
    <source>
        <dbReference type="Google" id="ProtNLM"/>
    </source>
</evidence>
<sequence>MPFRMTISHRVHAITGIAVLGLMVLMAAGTWHAAGILQRDRVALLQAVVDTALATAARFEAEERAGRMDRAAAQQAAAAAIRALRYRGQDYVWINDMAPRMVMHPFQPALEGRDLSEVKDPDGIRLFVRFVETVRRDGAGTVRYQWPRPGAAAGDPPAAKLSWVAGFAPWGWVLGTGVYVDDLRAEIRALALREGLALAGAALLVGLLGWWVARGIVRPLRAVTGATTAMAGGNLDIPAPCAGRRDELGDLARALEAFRAEGLERRRLAAAAADEQQARERRVAAMDRHTQDFGTTVSAVLHSLTDSAGAMRGVAGQVVQAAAQTRAETAGTAETAQDSARNLAAVAAATEQLTASAAEIARRVAEAAGAAEQAVARARATDETVHGLSAAAAEIGEVVRLIGDIARQTNLLALNAAIEAARAGEAGKGFAVVASEVKALAGQTAKATEAIGRQIAAIQGATGTAVAAVGDMTAGIDRIRDIAVAIAGAVEEQGAATGEIARQVAATAVATEGTTARMRDVAALAEAAAGSGQRVREASEAINEVAGTLRAEVDEFLAGMRRSEPAERRQWERIPGGGALARVARPGAEAAVAARIADISRGGVALRDCALQAPPGAEVDVMLPGEGPPVRARVVRATPGELGLCFRQSEPALTRIDRALAAIAGPAWPPCRRRGGRRGR</sequence>
<comment type="subcellular location">
    <subcellularLocation>
        <location evidence="1">Cell membrane</location>
        <topology evidence="1">Multi-pass membrane protein</topology>
    </subcellularLocation>
</comment>
<gene>
    <name evidence="12" type="ORF">CKO45_27895</name>
</gene>
<dbReference type="Pfam" id="PF00015">
    <property type="entry name" value="MCPsignal"/>
    <property type="match status" value="1"/>
</dbReference>
<comment type="caution">
    <text evidence="12">The sequence shown here is derived from an EMBL/GenBank/DDBJ whole genome shotgun (WGS) entry which is preliminary data.</text>
</comment>
<evidence type="ECO:0000256" key="2">
    <source>
        <dbReference type="ARBA" id="ARBA00022475"/>
    </source>
</evidence>
<evidence type="ECO:0000256" key="6">
    <source>
        <dbReference type="ARBA" id="ARBA00023224"/>
    </source>
</evidence>
<evidence type="ECO:0000256" key="8">
    <source>
        <dbReference type="PROSITE-ProRule" id="PRU00284"/>
    </source>
</evidence>
<dbReference type="Gene3D" id="2.40.10.220">
    <property type="entry name" value="predicted glycosyltransferase like domains"/>
    <property type="match status" value="1"/>
</dbReference>
<evidence type="ECO:0000313" key="13">
    <source>
        <dbReference type="Proteomes" id="UP000697995"/>
    </source>
</evidence>
<feature type="domain" description="HAMP" evidence="11">
    <location>
        <begin position="214"/>
        <end position="267"/>
    </location>
</feature>
<dbReference type="Pfam" id="PF00672">
    <property type="entry name" value="HAMP"/>
    <property type="match status" value="1"/>
</dbReference>
<dbReference type="Pfam" id="PF17200">
    <property type="entry name" value="sCache_2"/>
    <property type="match status" value="1"/>
</dbReference>
<evidence type="ECO:0000259" key="10">
    <source>
        <dbReference type="PROSITE" id="PS50111"/>
    </source>
</evidence>
<dbReference type="Gene3D" id="3.30.450.20">
    <property type="entry name" value="PAS domain"/>
    <property type="match status" value="1"/>
</dbReference>
<dbReference type="InterPro" id="IPR003660">
    <property type="entry name" value="HAMP_dom"/>
</dbReference>
<keyword evidence="3 9" id="KW-0812">Transmembrane</keyword>
<dbReference type="EMBL" id="NRSG01000428">
    <property type="protein sequence ID" value="MBK1662018.1"/>
    <property type="molecule type" value="Genomic_DNA"/>
</dbReference>
<feature type="non-terminal residue" evidence="12">
    <location>
        <position position="680"/>
    </location>
</feature>
<keyword evidence="4 9" id="KW-1133">Transmembrane helix</keyword>
<evidence type="ECO:0000256" key="9">
    <source>
        <dbReference type="SAM" id="Phobius"/>
    </source>
</evidence>
<dbReference type="SMART" id="SM00283">
    <property type="entry name" value="MA"/>
    <property type="match status" value="1"/>
</dbReference>
<proteinExistence type="inferred from homology"/>
<organism evidence="12 13">
    <name type="scientific">Paracraurococcus ruber</name>
    <dbReference type="NCBI Taxonomy" id="77675"/>
    <lineage>
        <taxon>Bacteria</taxon>
        <taxon>Pseudomonadati</taxon>
        <taxon>Pseudomonadota</taxon>
        <taxon>Alphaproteobacteria</taxon>
        <taxon>Acetobacterales</taxon>
        <taxon>Roseomonadaceae</taxon>
        <taxon>Paracraurococcus</taxon>
    </lineage>
</organism>
<dbReference type="PANTHER" id="PTHR32089">
    <property type="entry name" value="METHYL-ACCEPTING CHEMOTAXIS PROTEIN MCPB"/>
    <property type="match status" value="1"/>
</dbReference>
<keyword evidence="6 8" id="KW-0807">Transducer</keyword>
<keyword evidence="2" id="KW-1003">Cell membrane</keyword>
<feature type="transmembrane region" description="Helical" evidence="9">
    <location>
        <begin position="12"/>
        <end position="31"/>
    </location>
</feature>
<dbReference type="PROSITE" id="PS50111">
    <property type="entry name" value="CHEMOTAXIS_TRANSDUC_2"/>
    <property type="match status" value="1"/>
</dbReference>
<evidence type="ECO:0000313" key="12">
    <source>
        <dbReference type="EMBL" id="MBK1662018.1"/>
    </source>
</evidence>
<dbReference type="SUPFAM" id="SSF58104">
    <property type="entry name" value="Methyl-accepting chemotaxis protein (MCP) signaling domain"/>
    <property type="match status" value="1"/>
</dbReference>
<comment type="similarity">
    <text evidence="7">Belongs to the methyl-accepting chemotaxis (MCP) protein family.</text>
</comment>
<dbReference type="InterPro" id="IPR004089">
    <property type="entry name" value="MCPsignal_dom"/>
</dbReference>
<evidence type="ECO:0000259" key="11">
    <source>
        <dbReference type="PROSITE" id="PS50885"/>
    </source>
</evidence>